<feature type="domain" description="F-box" evidence="1">
    <location>
        <begin position="2"/>
        <end position="39"/>
    </location>
</feature>
<evidence type="ECO:0000313" key="2">
    <source>
        <dbReference type="EMBL" id="KAH7527855.1"/>
    </source>
</evidence>
<sequence>MSKLLEEIVVTIMSFLSVEEAARLRVVCRLWKTMIRFPPTLKFARRKTLKTWKTNSREYVKGVNKAMKLNTKASQTDLEELKIEVPLDKYFSGNLVENDTPTKAKVKDKYWDSHQNLG</sequence>
<evidence type="ECO:0000259" key="1">
    <source>
        <dbReference type="Pfam" id="PF00646"/>
    </source>
</evidence>
<dbReference type="Pfam" id="PF00646">
    <property type="entry name" value="F-box"/>
    <property type="match status" value="1"/>
</dbReference>
<gene>
    <name evidence="2" type="ORF">FEM48_Zijuj05G0010800</name>
</gene>
<proteinExistence type="predicted"/>
<comment type="caution">
    <text evidence="2">The sequence shown here is derived from an EMBL/GenBank/DDBJ whole genome shotgun (WGS) entry which is preliminary data.</text>
</comment>
<dbReference type="CDD" id="cd09917">
    <property type="entry name" value="F-box_SF"/>
    <property type="match status" value="1"/>
</dbReference>
<dbReference type="SUPFAM" id="SSF81383">
    <property type="entry name" value="F-box domain"/>
    <property type="match status" value="1"/>
</dbReference>
<name>A0A978VBW6_ZIZJJ</name>
<evidence type="ECO:0000313" key="3">
    <source>
        <dbReference type="Proteomes" id="UP000813462"/>
    </source>
</evidence>
<dbReference type="AlphaFoldDB" id="A0A978VBW6"/>
<dbReference type="InterPro" id="IPR001810">
    <property type="entry name" value="F-box_dom"/>
</dbReference>
<protein>
    <recommendedName>
        <fullName evidence="1">F-box domain-containing protein</fullName>
    </recommendedName>
</protein>
<dbReference type="Proteomes" id="UP000813462">
    <property type="component" value="Unassembled WGS sequence"/>
</dbReference>
<accession>A0A978VBW6</accession>
<dbReference type="EMBL" id="JAEACU010000005">
    <property type="protein sequence ID" value="KAH7527855.1"/>
    <property type="molecule type" value="Genomic_DNA"/>
</dbReference>
<dbReference type="InterPro" id="IPR036047">
    <property type="entry name" value="F-box-like_dom_sf"/>
</dbReference>
<organism evidence="2 3">
    <name type="scientific">Ziziphus jujuba var. spinosa</name>
    <dbReference type="NCBI Taxonomy" id="714518"/>
    <lineage>
        <taxon>Eukaryota</taxon>
        <taxon>Viridiplantae</taxon>
        <taxon>Streptophyta</taxon>
        <taxon>Embryophyta</taxon>
        <taxon>Tracheophyta</taxon>
        <taxon>Spermatophyta</taxon>
        <taxon>Magnoliopsida</taxon>
        <taxon>eudicotyledons</taxon>
        <taxon>Gunneridae</taxon>
        <taxon>Pentapetalae</taxon>
        <taxon>rosids</taxon>
        <taxon>fabids</taxon>
        <taxon>Rosales</taxon>
        <taxon>Rhamnaceae</taxon>
        <taxon>Paliureae</taxon>
        <taxon>Ziziphus</taxon>
    </lineage>
</organism>
<dbReference type="Gene3D" id="1.20.1280.50">
    <property type="match status" value="1"/>
</dbReference>
<reference evidence="2" key="1">
    <citation type="journal article" date="2021" name="Front. Plant Sci.">
        <title>Chromosome-Scale Genome Assembly for Chinese Sour Jujube and Insights Into Its Genome Evolution and Domestication Signature.</title>
        <authorList>
            <person name="Shen L.-Y."/>
            <person name="Luo H."/>
            <person name="Wang X.-L."/>
            <person name="Wang X.-M."/>
            <person name="Qiu X.-J."/>
            <person name="Liu H."/>
            <person name="Zhou S.-S."/>
            <person name="Jia K.-H."/>
            <person name="Nie S."/>
            <person name="Bao Y.-T."/>
            <person name="Zhang R.-G."/>
            <person name="Yun Q.-Z."/>
            <person name="Chai Y.-H."/>
            <person name="Lu J.-Y."/>
            <person name="Li Y."/>
            <person name="Zhao S.-W."/>
            <person name="Mao J.-F."/>
            <person name="Jia S.-G."/>
            <person name="Mao Y.-M."/>
        </authorList>
    </citation>
    <scope>NUCLEOTIDE SEQUENCE</scope>
    <source>
        <strain evidence="2">AT0</strain>
        <tissue evidence="2">Leaf</tissue>
    </source>
</reference>